<reference evidence="1 2" key="1">
    <citation type="submission" date="2024-11" db="EMBL/GenBank/DDBJ databases">
        <title>A near-complete genome assembly of Cinchona calisaya.</title>
        <authorList>
            <person name="Lian D.C."/>
            <person name="Zhao X.W."/>
            <person name="Wei L."/>
        </authorList>
    </citation>
    <scope>NUCLEOTIDE SEQUENCE [LARGE SCALE GENOMIC DNA]</scope>
    <source>
        <tissue evidence="1">Nenye</tissue>
    </source>
</reference>
<evidence type="ECO:0000313" key="1">
    <source>
        <dbReference type="EMBL" id="KAL3506955.1"/>
    </source>
</evidence>
<keyword evidence="2" id="KW-1185">Reference proteome</keyword>
<proteinExistence type="predicted"/>
<gene>
    <name evidence="1" type="ORF">ACH5RR_032337</name>
</gene>
<comment type="caution">
    <text evidence="1">The sequence shown here is derived from an EMBL/GenBank/DDBJ whole genome shotgun (WGS) entry which is preliminary data.</text>
</comment>
<accession>A0ABD2YLA4</accession>
<sequence>MAAVAATWQQSISSLHAMAIASSKTGYQIEDPINAQRKAEAMIGYSWKDHSIVDELGCVIGVIARAKTSIVIDQNCPSATKRSCEDRHLVAVGHVS</sequence>
<protein>
    <submittedName>
        <fullName evidence="1">Uncharacterized protein</fullName>
    </submittedName>
</protein>
<organism evidence="1 2">
    <name type="scientific">Cinchona calisaya</name>
    <dbReference type="NCBI Taxonomy" id="153742"/>
    <lineage>
        <taxon>Eukaryota</taxon>
        <taxon>Viridiplantae</taxon>
        <taxon>Streptophyta</taxon>
        <taxon>Embryophyta</taxon>
        <taxon>Tracheophyta</taxon>
        <taxon>Spermatophyta</taxon>
        <taxon>Magnoliopsida</taxon>
        <taxon>eudicotyledons</taxon>
        <taxon>Gunneridae</taxon>
        <taxon>Pentapetalae</taxon>
        <taxon>asterids</taxon>
        <taxon>lamiids</taxon>
        <taxon>Gentianales</taxon>
        <taxon>Rubiaceae</taxon>
        <taxon>Cinchonoideae</taxon>
        <taxon>Cinchoneae</taxon>
        <taxon>Cinchona</taxon>
    </lineage>
</organism>
<dbReference type="EMBL" id="JBJUIK010000013">
    <property type="protein sequence ID" value="KAL3506955.1"/>
    <property type="molecule type" value="Genomic_DNA"/>
</dbReference>
<dbReference type="AlphaFoldDB" id="A0ABD2YLA4"/>
<evidence type="ECO:0000313" key="2">
    <source>
        <dbReference type="Proteomes" id="UP001630127"/>
    </source>
</evidence>
<name>A0ABD2YLA4_9GENT</name>
<dbReference type="Proteomes" id="UP001630127">
    <property type="component" value="Unassembled WGS sequence"/>
</dbReference>